<gene>
    <name evidence="1" type="ORF">DFH08DRAFT_628946</name>
</gene>
<accession>A0AAD7EJJ6</accession>
<dbReference type="AlphaFoldDB" id="A0AAD7EJJ6"/>
<sequence>GLNLHKDSPCEILHSILLGDNKYIWYETNTPWDKSKGDKFAVRLQSLSTNGLNLSSVHGRYIIKYKNGLIGKHFKIL</sequence>
<keyword evidence="2" id="KW-1185">Reference proteome</keyword>
<name>A0AAD7EJJ6_9AGAR</name>
<comment type="caution">
    <text evidence="1">The sequence shown here is derived from an EMBL/GenBank/DDBJ whole genome shotgun (WGS) entry which is preliminary data.</text>
</comment>
<feature type="non-terminal residue" evidence="1">
    <location>
        <position position="1"/>
    </location>
</feature>
<reference evidence="1" key="1">
    <citation type="submission" date="2023-03" db="EMBL/GenBank/DDBJ databases">
        <title>Massive genome expansion in bonnet fungi (Mycena s.s.) driven by repeated elements and novel gene families across ecological guilds.</title>
        <authorList>
            <consortium name="Lawrence Berkeley National Laboratory"/>
            <person name="Harder C.B."/>
            <person name="Miyauchi S."/>
            <person name="Viragh M."/>
            <person name="Kuo A."/>
            <person name="Thoen E."/>
            <person name="Andreopoulos B."/>
            <person name="Lu D."/>
            <person name="Skrede I."/>
            <person name="Drula E."/>
            <person name="Henrissat B."/>
            <person name="Morin E."/>
            <person name="Kohler A."/>
            <person name="Barry K."/>
            <person name="LaButti K."/>
            <person name="Morin E."/>
            <person name="Salamov A."/>
            <person name="Lipzen A."/>
            <person name="Mereny Z."/>
            <person name="Hegedus B."/>
            <person name="Baldrian P."/>
            <person name="Stursova M."/>
            <person name="Weitz H."/>
            <person name="Taylor A."/>
            <person name="Grigoriev I.V."/>
            <person name="Nagy L.G."/>
            <person name="Martin F."/>
            <person name="Kauserud H."/>
        </authorList>
    </citation>
    <scope>NUCLEOTIDE SEQUENCE</scope>
    <source>
        <strain evidence="1">CBHHK002</strain>
    </source>
</reference>
<dbReference type="EMBL" id="JARIHO010000041">
    <property type="protein sequence ID" value="KAJ7327637.1"/>
    <property type="molecule type" value="Genomic_DNA"/>
</dbReference>
<proteinExistence type="predicted"/>
<evidence type="ECO:0000313" key="2">
    <source>
        <dbReference type="Proteomes" id="UP001218218"/>
    </source>
</evidence>
<feature type="non-terminal residue" evidence="1">
    <location>
        <position position="77"/>
    </location>
</feature>
<protein>
    <submittedName>
        <fullName evidence="1">Uncharacterized protein</fullName>
    </submittedName>
</protein>
<evidence type="ECO:0000313" key="1">
    <source>
        <dbReference type="EMBL" id="KAJ7327637.1"/>
    </source>
</evidence>
<dbReference type="Proteomes" id="UP001218218">
    <property type="component" value="Unassembled WGS sequence"/>
</dbReference>
<organism evidence="1 2">
    <name type="scientific">Mycena albidolilacea</name>
    <dbReference type="NCBI Taxonomy" id="1033008"/>
    <lineage>
        <taxon>Eukaryota</taxon>
        <taxon>Fungi</taxon>
        <taxon>Dikarya</taxon>
        <taxon>Basidiomycota</taxon>
        <taxon>Agaricomycotina</taxon>
        <taxon>Agaricomycetes</taxon>
        <taxon>Agaricomycetidae</taxon>
        <taxon>Agaricales</taxon>
        <taxon>Marasmiineae</taxon>
        <taxon>Mycenaceae</taxon>
        <taxon>Mycena</taxon>
    </lineage>
</organism>